<feature type="region of interest" description="Disordered" evidence="1">
    <location>
        <begin position="49"/>
        <end position="82"/>
    </location>
</feature>
<dbReference type="Proteomes" id="UP001177003">
    <property type="component" value="Chromosome 8"/>
</dbReference>
<evidence type="ECO:0000256" key="1">
    <source>
        <dbReference type="SAM" id="MobiDB-lite"/>
    </source>
</evidence>
<organism evidence="2 3">
    <name type="scientific">Lactuca saligna</name>
    <name type="common">Willowleaf lettuce</name>
    <dbReference type="NCBI Taxonomy" id="75948"/>
    <lineage>
        <taxon>Eukaryota</taxon>
        <taxon>Viridiplantae</taxon>
        <taxon>Streptophyta</taxon>
        <taxon>Embryophyta</taxon>
        <taxon>Tracheophyta</taxon>
        <taxon>Spermatophyta</taxon>
        <taxon>Magnoliopsida</taxon>
        <taxon>eudicotyledons</taxon>
        <taxon>Gunneridae</taxon>
        <taxon>Pentapetalae</taxon>
        <taxon>asterids</taxon>
        <taxon>campanulids</taxon>
        <taxon>Asterales</taxon>
        <taxon>Asteraceae</taxon>
        <taxon>Cichorioideae</taxon>
        <taxon>Cichorieae</taxon>
        <taxon>Lactucinae</taxon>
        <taxon>Lactuca</taxon>
    </lineage>
</organism>
<dbReference type="PANTHER" id="PTHR31973">
    <property type="entry name" value="POLYPROTEIN, PUTATIVE-RELATED"/>
    <property type="match status" value="1"/>
</dbReference>
<feature type="compositionally biased region" description="Acidic residues" evidence="1">
    <location>
        <begin position="65"/>
        <end position="79"/>
    </location>
</feature>
<gene>
    <name evidence="2" type="ORF">LSALG_LOCUS34634</name>
</gene>
<protein>
    <submittedName>
        <fullName evidence="2">Uncharacterized protein</fullName>
    </submittedName>
</protein>
<name>A0AA35ZN20_LACSI</name>
<sequence length="198" mass="22691">MDYFGTTVHVTKANENENKNNHSVKSNMSIEGEEDIDLTEIKSPQEINMEGVTYEGVSQGNGNEEVTEGDPKDDEDDNVPDVKGKPIKRLLVKCSNGECIFRLWASWMSEEHSFQIKSLIINHNCARNFKLGSIVNYRLIGTHFTWEVLENQKFNVRMLKEEVKTKFGIEVSMGQCRRAKQYVMSLVECTIVENYAQM</sequence>
<keyword evidence="3" id="KW-1185">Reference proteome</keyword>
<evidence type="ECO:0000313" key="3">
    <source>
        <dbReference type="Proteomes" id="UP001177003"/>
    </source>
</evidence>
<evidence type="ECO:0000313" key="2">
    <source>
        <dbReference type="EMBL" id="CAI9295709.1"/>
    </source>
</evidence>
<accession>A0AA35ZN20</accession>
<dbReference type="PANTHER" id="PTHR31973:SF189">
    <property type="entry name" value="TRANSPOSASE, MUDR, PLANT, MULE TRANSPOSASE DOMAIN PROTEIN-RELATED"/>
    <property type="match status" value="1"/>
</dbReference>
<dbReference type="EMBL" id="OX465084">
    <property type="protein sequence ID" value="CAI9295709.1"/>
    <property type="molecule type" value="Genomic_DNA"/>
</dbReference>
<dbReference type="AlphaFoldDB" id="A0AA35ZN20"/>
<reference evidence="2" key="1">
    <citation type="submission" date="2023-04" db="EMBL/GenBank/DDBJ databases">
        <authorList>
            <person name="Vijverberg K."/>
            <person name="Xiong W."/>
            <person name="Schranz E."/>
        </authorList>
    </citation>
    <scope>NUCLEOTIDE SEQUENCE</scope>
</reference>
<proteinExistence type="predicted"/>
<feature type="region of interest" description="Disordered" evidence="1">
    <location>
        <begin position="14"/>
        <end position="35"/>
    </location>
</feature>